<feature type="domain" description="RCC1-like" evidence="3">
    <location>
        <begin position="107"/>
        <end position="360"/>
    </location>
</feature>
<evidence type="ECO:0000259" key="3">
    <source>
        <dbReference type="Pfam" id="PF25390"/>
    </source>
</evidence>
<dbReference type="SUPFAM" id="SSF50985">
    <property type="entry name" value="RCC1/BLIP-II"/>
    <property type="match status" value="1"/>
</dbReference>
<dbReference type="Pfam" id="PF00415">
    <property type="entry name" value="RCC1"/>
    <property type="match status" value="1"/>
</dbReference>
<feature type="repeat" description="RCC1" evidence="2">
    <location>
        <begin position="55"/>
        <end position="106"/>
    </location>
</feature>
<dbReference type="WBParaSite" id="TMUE_0000000964.1">
    <property type="protein sequence ID" value="TMUE_0000000964.1"/>
    <property type="gene ID" value="WBGene00296884"/>
</dbReference>
<evidence type="ECO:0000256" key="1">
    <source>
        <dbReference type="ARBA" id="ARBA00022737"/>
    </source>
</evidence>
<dbReference type="Proteomes" id="UP000046395">
    <property type="component" value="Unassembled WGS sequence"/>
</dbReference>
<name>A0A5S6Q1D1_TRIMR</name>
<organism evidence="4 5">
    <name type="scientific">Trichuris muris</name>
    <name type="common">Mouse whipworm</name>
    <dbReference type="NCBI Taxonomy" id="70415"/>
    <lineage>
        <taxon>Eukaryota</taxon>
        <taxon>Metazoa</taxon>
        <taxon>Ecdysozoa</taxon>
        <taxon>Nematoda</taxon>
        <taxon>Enoplea</taxon>
        <taxon>Dorylaimia</taxon>
        <taxon>Trichinellida</taxon>
        <taxon>Trichuridae</taxon>
        <taxon>Trichuris</taxon>
    </lineage>
</organism>
<reference evidence="5" key="1">
    <citation type="submission" date="2019-12" db="UniProtKB">
        <authorList>
            <consortium name="WormBaseParasite"/>
        </authorList>
    </citation>
    <scope>IDENTIFICATION</scope>
</reference>
<feature type="repeat" description="RCC1" evidence="2">
    <location>
        <begin position="271"/>
        <end position="324"/>
    </location>
</feature>
<dbReference type="PANTHER" id="PTHR22872">
    <property type="entry name" value="BTK-BINDING PROTEIN-RELATED"/>
    <property type="match status" value="1"/>
</dbReference>
<evidence type="ECO:0000313" key="5">
    <source>
        <dbReference type="WBParaSite" id="TMUE_0000000964.1"/>
    </source>
</evidence>
<keyword evidence="1" id="KW-0677">Repeat</keyword>
<dbReference type="PROSITE" id="PS50012">
    <property type="entry name" value="RCC1_3"/>
    <property type="match status" value="5"/>
</dbReference>
<dbReference type="InterPro" id="IPR058923">
    <property type="entry name" value="RCC1-like_dom"/>
</dbReference>
<protein>
    <recommendedName>
        <fullName evidence="3">RCC1-like domain-containing protein</fullName>
    </recommendedName>
</protein>
<accession>A0A5S6Q1D1</accession>
<dbReference type="PRINTS" id="PR00633">
    <property type="entry name" value="RCCNDNSATION"/>
</dbReference>
<sequence length="402" mass="43559">MPVVIFAWGFCGLNEGNKDALSPLPFRLELESTATEQPASVSAGMFFTVVTTNKGSVFVCGRGKYGRLGTGDEGDVPKLKRIQFAKDVKIAKVSAGSWHCCAVSYLGRVFSWGHNFKDCVLGRPCNSQNPSASPGLVASLASISIKQVSCGHNFTLACSVHGHVYSWGYGKYGVLGHGNEMNLSVPRRIDALAKVTVTSISAGYAHCGVLTEDGFLYTFGKGDDGALGFGSDLKNKLEPCWVHRLAHLVIVNVSCSKDDGKGHTLALSQRGEVFVWGSNTYGKLGLDGVKSRNEPVKLSKHLFQGRAVVKLCAGNVHNVAITDNGLVYSWGKWKDGILGHANFPSKIFHHKCSLPALVAHVPGDCRAMDHAYENRLFIRLVLPLTRDGRETRPHALLYFQPD</sequence>
<evidence type="ECO:0000313" key="4">
    <source>
        <dbReference type="Proteomes" id="UP000046395"/>
    </source>
</evidence>
<dbReference type="AlphaFoldDB" id="A0A5S6Q1D1"/>
<proteinExistence type="predicted"/>
<dbReference type="Gene3D" id="2.130.10.30">
    <property type="entry name" value="Regulator of chromosome condensation 1/beta-lactamase-inhibitor protein II"/>
    <property type="match status" value="2"/>
</dbReference>
<feature type="repeat" description="RCC1" evidence="2">
    <location>
        <begin position="214"/>
        <end position="270"/>
    </location>
</feature>
<keyword evidence="4" id="KW-1185">Reference proteome</keyword>
<feature type="repeat" description="RCC1" evidence="2">
    <location>
        <begin position="107"/>
        <end position="161"/>
    </location>
</feature>
<dbReference type="InterPro" id="IPR051625">
    <property type="entry name" value="Signaling_Regulatory_Domain"/>
</dbReference>
<evidence type="ECO:0000256" key="2">
    <source>
        <dbReference type="PROSITE-ProRule" id="PRU00235"/>
    </source>
</evidence>
<dbReference type="InterPro" id="IPR000408">
    <property type="entry name" value="Reg_chr_condens"/>
</dbReference>
<dbReference type="STRING" id="70415.A0A5S6Q1D1"/>
<dbReference type="Pfam" id="PF25390">
    <property type="entry name" value="WD40_RLD"/>
    <property type="match status" value="1"/>
</dbReference>
<feature type="repeat" description="RCC1" evidence="2">
    <location>
        <begin position="162"/>
        <end position="213"/>
    </location>
</feature>
<dbReference type="InterPro" id="IPR009091">
    <property type="entry name" value="RCC1/BLIP-II"/>
</dbReference>